<dbReference type="Gene3D" id="1.10.287.110">
    <property type="entry name" value="DnaJ domain"/>
    <property type="match status" value="1"/>
</dbReference>
<dbReference type="Pfam" id="PF01556">
    <property type="entry name" value="DnaJ_C"/>
    <property type="match status" value="1"/>
</dbReference>
<evidence type="ECO:0000313" key="4">
    <source>
        <dbReference type="Proteomes" id="UP001632038"/>
    </source>
</evidence>
<dbReference type="Proteomes" id="UP001632038">
    <property type="component" value="Unassembled WGS sequence"/>
</dbReference>
<name>A0ABD3B7H7_9LAMI</name>
<dbReference type="InterPro" id="IPR036869">
    <property type="entry name" value="J_dom_sf"/>
</dbReference>
<dbReference type="PANTHER" id="PTHR44298:SF1">
    <property type="entry name" value="DNAJ HOMOLOG SUBFAMILY B MEMBER 11"/>
    <property type="match status" value="1"/>
</dbReference>
<feature type="domain" description="J" evidence="2">
    <location>
        <begin position="40"/>
        <end position="104"/>
    </location>
</feature>
<proteinExistence type="predicted"/>
<dbReference type="CDD" id="cd06257">
    <property type="entry name" value="DnaJ"/>
    <property type="match status" value="1"/>
</dbReference>
<dbReference type="SUPFAM" id="SSF46565">
    <property type="entry name" value="Chaperone J-domain"/>
    <property type="match status" value="1"/>
</dbReference>
<dbReference type="PRINTS" id="PR00625">
    <property type="entry name" value="JDOMAIN"/>
</dbReference>
<gene>
    <name evidence="3" type="primary">ERDJ3B_4</name>
    <name evidence="3" type="ORF">CASFOL_042874</name>
</gene>
<dbReference type="EMBL" id="JAVIJP010000156">
    <property type="protein sequence ID" value="KAL3613298.1"/>
    <property type="molecule type" value="Genomic_DNA"/>
</dbReference>
<comment type="caution">
    <text evidence="3">The sequence shown here is derived from an EMBL/GenBank/DDBJ whole genome shotgun (WGS) entry which is preliminary data.</text>
</comment>
<dbReference type="InterPro" id="IPR001623">
    <property type="entry name" value="DnaJ_domain"/>
</dbReference>
<evidence type="ECO:0000313" key="3">
    <source>
        <dbReference type="EMBL" id="KAL3613298.1"/>
    </source>
</evidence>
<dbReference type="Pfam" id="PF00226">
    <property type="entry name" value="DnaJ"/>
    <property type="match status" value="1"/>
</dbReference>
<evidence type="ECO:0000259" key="2">
    <source>
        <dbReference type="PROSITE" id="PS50076"/>
    </source>
</evidence>
<protein>
    <submittedName>
        <fullName evidence="3">DnaJ protein erdj3b</fullName>
    </submittedName>
</protein>
<sequence>MLLPFLHIGLATEDANSTIRSSPFFGIFPCSASSVSNCMSPYEIVHFSCLANREVEQLASTKPYFATNNSPVGDEEANKKFAEINNAYEVLSDSEKRGIYDRYGEDGLKQHAANGGEIFLGGGSTEEEEQVVKGDDVIVELDATLEDLYGGNFEGLEGVIKPAPVKRRCNCRNEVYHKHIGPGMLQQMTEQVCEQCPNAKYEREGEFVTVDIEKGMQDGQEVLFYEDGEPIVDGEPGDLKFRIRTAPHDVFRRESNDLHTTVTITLVILHRPSREELPMLYKNRKRAQKNWLVTGPSAALRGATRLQMTSNGGVQWRCGGSGSLL</sequence>
<dbReference type="SUPFAM" id="SSF49493">
    <property type="entry name" value="HSP40/DnaJ peptide-binding domain"/>
    <property type="match status" value="1"/>
</dbReference>
<keyword evidence="4" id="KW-1185">Reference proteome</keyword>
<dbReference type="InterPro" id="IPR051736">
    <property type="entry name" value="DnaJ-B11-like"/>
</dbReference>
<dbReference type="InterPro" id="IPR008971">
    <property type="entry name" value="HSP40/DnaJ_pept-bd"/>
</dbReference>
<dbReference type="InterPro" id="IPR002939">
    <property type="entry name" value="DnaJ_C"/>
</dbReference>
<accession>A0ABD3B7H7</accession>
<dbReference type="PANTHER" id="PTHR44298">
    <property type="entry name" value="DNAJ HOMOLOG SUBFAMILY B MEMBER 11"/>
    <property type="match status" value="1"/>
</dbReference>
<dbReference type="AlphaFoldDB" id="A0ABD3B7H7"/>
<reference evidence="4" key="1">
    <citation type="journal article" date="2024" name="IScience">
        <title>Strigolactones Initiate the Formation of Haustorium-like Structures in Castilleja.</title>
        <authorList>
            <person name="Buerger M."/>
            <person name="Peterson D."/>
            <person name="Chory J."/>
        </authorList>
    </citation>
    <scope>NUCLEOTIDE SEQUENCE [LARGE SCALE GENOMIC DNA]</scope>
</reference>
<organism evidence="3 4">
    <name type="scientific">Castilleja foliolosa</name>
    <dbReference type="NCBI Taxonomy" id="1961234"/>
    <lineage>
        <taxon>Eukaryota</taxon>
        <taxon>Viridiplantae</taxon>
        <taxon>Streptophyta</taxon>
        <taxon>Embryophyta</taxon>
        <taxon>Tracheophyta</taxon>
        <taxon>Spermatophyta</taxon>
        <taxon>Magnoliopsida</taxon>
        <taxon>eudicotyledons</taxon>
        <taxon>Gunneridae</taxon>
        <taxon>Pentapetalae</taxon>
        <taxon>asterids</taxon>
        <taxon>lamiids</taxon>
        <taxon>Lamiales</taxon>
        <taxon>Orobanchaceae</taxon>
        <taxon>Pedicularideae</taxon>
        <taxon>Castillejinae</taxon>
        <taxon>Castilleja</taxon>
    </lineage>
</organism>
<evidence type="ECO:0000256" key="1">
    <source>
        <dbReference type="ARBA" id="ARBA00022729"/>
    </source>
</evidence>
<dbReference type="InterPro" id="IPR018253">
    <property type="entry name" value="DnaJ_domain_CS"/>
</dbReference>
<keyword evidence="1" id="KW-0732">Signal</keyword>
<dbReference type="Gene3D" id="2.60.260.20">
    <property type="entry name" value="Urease metallochaperone UreE, N-terminal domain"/>
    <property type="match status" value="1"/>
</dbReference>
<dbReference type="PROSITE" id="PS50076">
    <property type="entry name" value="DNAJ_2"/>
    <property type="match status" value="1"/>
</dbReference>
<dbReference type="PROSITE" id="PS00636">
    <property type="entry name" value="DNAJ_1"/>
    <property type="match status" value="1"/>
</dbReference>